<proteinExistence type="predicted"/>
<protein>
    <submittedName>
        <fullName evidence="4">Probable protein phosphatase 2C 65</fullName>
    </submittedName>
</protein>
<feature type="domain" description="PPM-type phosphatase" evidence="2">
    <location>
        <begin position="50"/>
        <end position="345"/>
    </location>
</feature>
<sequence>MGACCTKDYMFGGHMPYDKDEGDSNVGEDGEEVRRGEDGAIVRLNGSSAFSSMFTQRGKKGINQDAMTVWEDFTGEKDLVFCGVFDGHGPSGHRVARRAREMLPSKLSKAIKKQPSRLANGVSEASVGPDYSGGNPLVSRWETVLVDSFQEMDQELGFDSSVDSFCSGTTAVTVIKQGEYLVVANLGDSRAVLCTRGDKNQQIAIQLTVDHKPNIPCETERIQNCNGRIIAEKDDPDIYRVWVPDEDYPGLAMSRSFGDFCLKDYGLISTPHVSYRKLTRKDEFIVLATDGIWDVLTNKQVINIVSSARNRSMAAKLLVKLAVREWKRRYPGALVDDCAVICLFFKSPPMLTRSMTSVGRQNARSHPELAVSRSCRSMRMGKRGGEEGGGGAAAAKKESKDDWNAVQGLKRVNSLTRIPRFTRALSNNQKMEKVFHGVEAR</sequence>
<dbReference type="RefSeq" id="XP_022143992.1">
    <property type="nucleotide sequence ID" value="XM_022288300.1"/>
</dbReference>
<dbReference type="PROSITE" id="PS51746">
    <property type="entry name" value="PPM_2"/>
    <property type="match status" value="1"/>
</dbReference>
<dbReference type="OrthoDB" id="10264738at2759"/>
<dbReference type="AlphaFoldDB" id="A0A6J1CSF0"/>
<evidence type="ECO:0000313" key="3">
    <source>
        <dbReference type="Proteomes" id="UP000504603"/>
    </source>
</evidence>
<reference evidence="4" key="1">
    <citation type="submission" date="2025-08" db="UniProtKB">
        <authorList>
            <consortium name="RefSeq"/>
        </authorList>
    </citation>
    <scope>IDENTIFICATION</scope>
    <source>
        <strain evidence="4">OHB3-1</strain>
    </source>
</reference>
<dbReference type="SMART" id="SM00332">
    <property type="entry name" value="PP2Cc"/>
    <property type="match status" value="1"/>
</dbReference>
<accession>A0A6J1CSF0</accession>
<feature type="region of interest" description="Disordered" evidence="1">
    <location>
        <begin position="380"/>
        <end position="399"/>
    </location>
</feature>
<dbReference type="SUPFAM" id="SSF81606">
    <property type="entry name" value="PP2C-like"/>
    <property type="match status" value="1"/>
</dbReference>
<dbReference type="Gene3D" id="3.60.40.10">
    <property type="entry name" value="PPM-type phosphatase domain"/>
    <property type="match status" value="1"/>
</dbReference>
<name>A0A6J1CSF0_MOMCH</name>
<evidence type="ECO:0000313" key="4">
    <source>
        <dbReference type="RefSeq" id="XP_022143992.1"/>
    </source>
</evidence>
<gene>
    <name evidence="4" type="primary">LOC111013780</name>
</gene>
<dbReference type="KEGG" id="mcha:111013780"/>
<dbReference type="InterPro" id="IPR015655">
    <property type="entry name" value="PP2C"/>
</dbReference>
<dbReference type="PANTHER" id="PTHR47992">
    <property type="entry name" value="PROTEIN PHOSPHATASE"/>
    <property type="match status" value="1"/>
</dbReference>
<evidence type="ECO:0000256" key="1">
    <source>
        <dbReference type="SAM" id="MobiDB-lite"/>
    </source>
</evidence>
<dbReference type="InterPro" id="IPR001932">
    <property type="entry name" value="PPM-type_phosphatase-like_dom"/>
</dbReference>
<dbReference type="GeneID" id="111013780"/>
<dbReference type="GO" id="GO:0004722">
    <property type="term" value="F:protein serine/threonine phosphatase activity"/>
    <property type="evidence" value="ECO:0007669"/>
    <property type="project" value="InterPro"/>
</dbReference>
<dbReference type="InterPro" id="IPR036457">
    <property type="entry name" value="PPM-type-like_dom_sf"/>
</dbReference>
<dbReference type="CDD" id="cd00143">
    <property type="entry name" value="PP2Cc"/>
    <property type="match status" value="1"/>
</dbReference>
<evidence type="ECO:0000259" key="2">
    <source>
        <dbReference type="PROSITE" id="PS51746"/>
    </source>
</evidence>
<keyword evidence="3" id="KW-1185">Reference proteome</keyword>
<dbReference type="Proteomes" id="UP000504603">
    <property type="component" value="Unplaced"/>
</dbReference>
<organism evidence="3 4">
    <name type="scientific">Momordica charantia</name>
    <name type="common">Bitter gourd</name>
    <name type="synonym">Balsam pear</name>
    <dbReference type="NCBI Taxonomy" id="3673"/>
    <lineage>
        <taxon>Eukaryota</taxon>
        <taxon>Viridiplantae</taxon>
        <taxon>Streptophyta</taxon>
        <taxon>Embryophyta</taxon>
        <taxon>Tracheophyta</taxon>
        <taxon>Spermatophyta</taxon>
        <taxon>Magnoliopsida</taxon>
        <taxon>eudicotyledons</taxon>
        <taxon>Gunneridae</taxon>
        <taxon>Pentapetalae</taxon>
        <taxon>rosids</taxon>
        <taxon>fabids</taxon>
        <taxon>Cucurbitales</taxon>
        <taxon>Cucurbitaceae</taxon>
        <taxon>Momordiceae</taxon>
        <taxon>Momordica</taxon>
    </lineage>
</organism>
<dbReference type="Pfam" id="PF00481">
    <property type="entry name" value="PP2C"/>
    <property type="match status" value="1"/>
</dbReference>